<reference evidence="4 5" key="1">
    <citation type="submission" date="2018-12" db="EMBL/GenBank/DDBJ databases">
        <title>Genome of Verticillium dahliae isolate Getta Getta.</title>
        <authorList>
            <person name="Gardiner D.M."/>
        </authorList>
    </citation>
    <scope>NUCLEOTIDE SEQUENCE [LARGE SCALE GENOMIC DNA]</scope>
    <source>
        <strain evidence="4 5">Getta Getta</strain>
    </source>
</reference>
<dbReference type="Pfam" id="PF00144">
    <property type="entry name" value="Beta-lactamase"/>
    <property type="match status" value="1"/>
</dbReference>
<dbReference type="InterPro" id="IPR012338">
    <property type="entry name" value="Beta-lactam/transpept-like"/>
</dbReference>
<feature type="domain" description="Beta-lactamase-related" evidence="3">
    <location>
        <begin position="20"/>
        <end position="374"/>
    </location>
</feature>
<name>A0A444RUR8_VERDA</name>
<organism evidence="4 5">
    <name type="scientific">Verticillium dahliae</name>
    <name type="common">Verticillium wilt</name>
    <dbReference type="NCBI Taxonomy" id="27337"/>
    <lineage>
        <taxon>Eukaryota</taxon>
        <taxon>Fungi</taxon>
        <taxon>Dikarya</taxon>
        <taxon>Ascomycota</taxon>
        <taxon>Pezizomycotina</taxon>
        <taxon>Sordariomycetes</taxon>
        <taxon>Hypocreomycetidae</taxon>
        <taxon>Glomerellales</taxon>
        <taxon>Plectosphaerellaceae</taxon>
        <taxon>Verticillium</taxon>
    </lineage>
</organism>
<dbReference type="SMR" id="A0A444RUR8"/>
<sequence length="400" mass="44057">MSSAIDDLLAKYTLQPHEADASGKLLGASFTVVEKQNVSYTGGSGRQNFPQTAVPWTVRSFSWIASMTKLVTTTCLLHLVEQGKVELDVDVRHLVPRLGKMQILKGFENDGTPKLEDNSNAITLRMLLTHTVGLGYDLADPDLTRWSRHIGRKDTNLDWSLDGFDTPFKFAPGEGWYYGTAVDWAGQLLEALTGNTIEAYMQDHVLDPLKMRDTGFWPGKLDHVQDRAVAWSCRGDDKTSLSPGPKLTPTTHGIVSGGAGLYSTADDYGRFLQGLLSGALVSETTLREMFTPQLDVRQSDMLNAIASQFHDMFAPEFPTDMRLDHGLGGIINMADVDGKRRKGSLSWCGMCNGRWWIDREAGVAAVLVVNVLPLGDPVVNKLFDELERAVYGGLLHAKRS</sequence>
<evidence type="ECO:0000256" key="1">
    <source>
        <dbReference type="ARBA" id="ARBA00009009"/>
    </source>
</evidence>
<dbReference type="AlphaFoldDB" id="A0A444RUR8"/>
<accession>A0A444RUR8</accession>
<dbReference type="InterPro" id="IPR001466">
    <property type="entry name" value="Beta-lactam-related"/>
</dbReference>
<dbReference type="EMBL" id="RSDZ01000072">
    <property type="protein sequence ID" value="RXG44859.1"/>
    <property type="molecule type" value="Genomic_DNA"/>
</dbReference>
<dbReference type="InterPro" id="IPR050789">
    <property type="entry name" value="Diverse_Enzym_Activities"/>
</dbReference>
<comment type="similarity">
    <text evidence="1">Belongs to the class-A beta-lactamase family.</text>
</comment>
<dbReference type="GO" id="GO:0016787">
    <property type="term" value="F:hydrolase activity"/>
    <property type="evidence" value="ECO:0007669"/>
    <property type="project" value="UniProtKB-KW"/>
</dbReference>
<protein>
    <recommendedName>
        <fullName evidence="3">Beta-lactamase-related domain-containing protein</fullName>
    </recommendedName>
</protein>
<evidence type="ECO:0000313" key="4">
    <source>
        <dbReference type="EMBL" id="RXG44859.1"/>
    </source>
</evidence>
<dbReference type="PANTHER" id="PTHR43283:SF17">
    <property type="entry name" value="(LOVD), PUTATIVE (AFU_ORTHOLOGUE AFUA_5G00920)-RELATED"/>
    <property type="match status" value="1"/>
</dbReference>
<keyword evidence="2" id="KW-0378">Hydrolase</keyword>
<evidence type="ECO:0000256" key="2">
    <source>
        <dbReference type="ARBA" id="ARBA00022801"/>
    </source>
</evidence>
<evidence type="ECO:0000313" key="5">
    <source>
        <dbReference type="Proteomes" id="UP000288725"/>
    </source>
</evidence>
<dbReference type="Proteomes" id="UP000288725">
    <property type="component" value="Chromosome 3"/>
</dbReference>
<dbReference type="PANTHER" id="PTHR43283">
    <property type="entry name" value="BETA-LACTAMASE-RELATED"/>
    <property type="match status" value="1"/>
</dbReference>
<evidence type="ECO:0000259" key="3">
    <source>
        <dbReference type="Pfam" id="PF00144"/>
    </source>
</evidence>
<gene>
    <name evidence="4" type="ORF">VDGE_03778</name>
</gene>
<dbReference type="SUPFAM" id="SSF56601">
    <property type="entry name" value="beta-lactamase/transpeptidase-like"/>
    <property type="match status" value="1"/>
</dbReference>
<comment type="caution">
    <text evidence="4">The sequence shown here is derived from an EMBL/GenBank/DDBJ whole genome shotgun (WGS) entry which is preliminary data.</text>
</comment>
<proteinExistence type="inferred from homology"/>
<dbReference type="Gene3D" id="3.40.710.10">
    <property type="entry name" value="DD-peptidase/beta-lactamase superfamily"/>
    <property type="match status" value="1"/>
</dbReference>